<organism evidence="1 2">
    <name type="scientific">Apiospora aurea</name>
    <dbReference type="NCBI Taxonomy" id="335848"/>
    <lineage>
        <taxon>Eukaryota</taxon>
        <taxon>Fungi</taxon>
        <taxon>Dikarya</taxon>
        <taxon>Ascomycota</taxon>
        <taxon>Pezizomycotina</taxon>
        <taxon>Sordariomycetes</taxon>
        <taxon>Xylariomycetidae</taxon>
        <taxon>Amphisphaeriales</taxon>
        <taxon>Apiosporaceae</taxon>
        <taxon>Apiospora</taxon>
    </lineage>
</organism>
<evidence type="ECO:0000313" key="1">
    <source>
        <dbReference type="EMBL" id="KAK7966203.1"/>
    </source>
</evidence>
<dbReference type="EMBL" id="JAQQWE010000001">
    <property type="protein sequence ID" value="KAK7966203.1"/>
    <property type="molecule type" value="Genomic_DNA"/>
</dbReference>
<dbReference type="RefSeq" id="XP_066705595.1">
    <property type="nucleotide sequence ID" value="XM_066836702.1"/>
</dbReference>
<keyword evidence="2" id="KW-1185">Reference proteome</keyword>
<proteinExistence type="predicted"/>
<reference evidence="1 2" key="1">
    <citation type="submission" date="2023-01" db="EMBL/GenBank/DDBJ databases">
        <title>Analysis of 21 Apiospora genomes using comparative genomics revels a genus with tremendous synthesis potential of carbohydrate active enzymes and secondary metabolites.</title>
        <authorList>
            <person name="Sorensen T."/>
        </authorList>
    </citation>
    <scope>NUCLEOTIDE SEQUENCE [LARGE SCALE GENOMIC DNA]</scope>
    <source>
        <strain evidence="1 2">CBS 24483</strain>
    </source>
</reference>
<dbReference type="GeneID" id="92069764"/>
<gene>
    <name evidence="1" type="ORF">PG986_000480</name>
</gene>
<sequence length="240" mass="27773">MAGRSSVPPPEYTEISSYNLCEDTEIVYDDDLRELNELCLPKWSRRADTRRTDGRRIARPERPEYATVMGLPPNPRWTSVLVHLRDDLRRHGIPLRHVHTARWKLMAIVASILYCRECDPRLSLHATPEAAPDYAVLEKNFDIRMDASIELRRNIEEASRYMLLDNYGGSNITVLRPIEQSECMAALHSAESVVTFATHFRHYWSSMDLGQRWESVHCVAGINFRMDPSDYGILLYNLHT</sequence>
<comment type="caution">
    <text evidence="1">The sequence shown here is derived from an EMBL/GenBank/DDBJ whole genome shotgun (WGS) entry which is preliminary data.</text>
</comment>
<dbReference type="Proteomes" id="UP001391051">
    <property type="component" value="Unassembled WGS sequence"/>
</dbReference>
<accession>A0ABR1QU75</accession>
<name>A0ABR1QU75_9PEZI</name>
<evidence type="ECO:0000313" key="2">
    <source>
        <dbReference type="Proteomes" id="UP001391051"/>
    </source>
</evidence>
<protein>
    <submittedName>
        <fullName evidence="1">Uncharacterized protein</fullName>
    </submittedName>
</protein>